<proteinExistence type="predicted"/>
<gene>
    <name evidence="2" type="ORF">TBIB3V08_LOCUS7227</name>
</gene>
<dbReference type="AlphaFoldDB" id="A0A7R9F0N5"/>
<accession>A0A7R9F0N5</accession>
<feature type="region of interest" description="Disordered" evidence="1">
    <location>
        <begin position="103"/>
        <end position="155"/>
    </location>
</feature>
<organism evidence="2">
    <name type="scientific">Timema bartmani</name>
    <dbReference type="NCBI Taxonomy" id="61472"/>
    <lineage>
        <taxon>Eukaryota</taxon>
        <taxon>Metazoa</taxon>
        <taxon>Ecdysozoa</taxon>
        <taxon>Arthropoda</taxon>
        <taxon>Hexapoda</taxon>
        <taxon>Insecta</taxon>
        <taxon>Pterygota</taxon>
        <taxon>Neoptera</taxon>
        <taxon>Polyneoptera</taxon>
        <taxon>Phasmatodea</taxon>
        <taxon>Timematodea</taxon>
        <taxon>Timematoidea</taxon>
        <taxon>Timematidae</taxon>
        <taxon>Timema</taxon>
    </lineage>
</organism>
<feature type="compositionally biased region" description="Basic and acidic residues" evidence="1">
    <location>
        <begin position="114"/>
        <end position="138"/>
    </location>
</feature>
<protein>
    <submittedName>
        <fullName evidence="2">Uncharacterized protein</fullName>
    </submittedName>
</protein>
<name>A0A7R9F0N5_9NEOP</name>
<reference evidence="2" key="1">
    <citation type="submission" date="2020-11" db="EMBL/GenBank/DDBJ databases">
        <authorList>
            <person name="Tran Van P."/>
        </authorList>
    </citation>
    <scope>NUCLEOTIDE SEQUENCE</scope>
</reference>
<feature type="region of interest" description="Disordered" evidence="1">
    <location>
        <begin position="178"/>
        <end position="200"/>
    </location>
</feature>
<sequence>MTNKERATIHMVFPTGQRATRSALPLQRVSRSGDYEDSNQTNDLYKLRSCLSHLGGQVSESQTVHVVNGEARDDPGGDGVRCDLLQTYTPFIPVRETTCVPRRYVGKQPSGGKVMREENPRSVPHRGRDAREGVRPLERGPGYRPEHHRGTPVGLDSGLTGCGGWTILRAVTGQRARDPSLSEFDNGDLSRPSTMRVPLPPSQSSWLHRLPLKKIPGRSSLTKILDLSLIICDTIITNVTPFYFIIGYLLKYPIKELAWDFHNNNNNKITSVLATNPKSTISYSQVSGKLCRTFTSIVSEVVAGLLELEDSEYNELCILFACLVVKYTFLLRLQLGWRGLRWEGQQYALVDTEDADIRVGLCLHHYVHITTWPSFHRVNLDIHLKQDRASTIRHVCCNATAVPMNKNIPCVNNALTKFCSTPSIWMSSASATTSPSSLRKVTRMWAVGAMAYVARNLNLLGPCWLLARRPAQSPDTTGTLEGLCCSPRSRHLDLPSGEHKSRRDESSLDHGLNERVTWGHCRCNLREPLLHFQVLGLKHASKHHTMLTTKRCFDELHLVLVFVNDDLGCRILPSPCQCLLHGHVKLYHAFKLVSQPDKKQKMACLLYSQQHMRVKNYFNTLHIGMKLHGMRVEPESREEMEPYECGGVISQVVVDPFQEMIQLMMMRSWRRRRRNSLVDDLDSDIPVTQNRGLRQLHIPREHSLRCQGATPLLHSINTKLTSWRRKQCLTQPRVTLRGNLSGTTHRYEYSQGPRNSGLEVCGQYEDSELNLMTGFVDGLVCLDEHRVALVDIFQYRNYLQFDNVCGVRFNSDSVACPEHSSSVLFPSHVHRHPGGLRGTLGRHCHVVLCVGTQDLGGHHRVEPATLTRNNPPTPPTHTHRHPLSPQTHLWNCWGPSSGGGYTLRAYPEKHPPNALSPIPDESLELLGL</sequence>
<dbReference type="EMBL" id="OD566924">
    <property type="protein sequence ID" value="CAD7444862.1"/>
    <property type="molecule type" value="Genomic_DNA"/>
</dbReference>
<evidence type="ECO:0000256" key="1">
    <source>
        <dbReference type="SAM" id="MobiDB-lite"/>
    </source>
</evidence>
<evidence type="ECO:0000313" key="2">
    <source>
        <dbReference type="EMBL" id="CAD7444862.1"/>
    </source>
</evidence>